<dbReference type="AlphaFoldDB" id="A0A538SS33"/>
<keyword evidence="1" id="KW-0732">Signal</keyword>
<name>A0A538SS33_UNCEI</name>
<reference evidence="2 3" key="1">
    <citation type="journal article" date="2019" name="Nat. Microbiol.">
        <title>Mediterranean grassland soil C-N compound turnover is dependent on rainfall and depth, and is mediated by genomically divergent microorganisms.</title>
        <authorList>
            <person name="Diamond S."/>
            <person name="Andeer P.F."/>
            <person name="Li Z."/>
            <person name="Crits-Christoph A."/>
            <person name="Burstein D."/>
            <person name="Anantharaman K."/>
            <person name="Lane K.R."/>
            <person name="Thomas B.C."/>
            <person name="Pan C."/>
            <person name="Northen T.R."/>
            <person name="Banfield J.F."/>
        </authorList>
    </citation>
    <scope>NUCLEOTIDE SEQUENCE [LARGE SCALE GENOMIC DNA]</scope>
    <source>
        <strain evidence="2">WS_3</strain>
    </source>
</reference>
<comment type="caution">
    <text evidence="2">The sequence shown here is derived from an EMBL/GenBank/DDBJ whole genome shotgun (WGS) entry which is preliminary data.</text>
</comment>
<dbReference type="EMBL" id="VBOT01000003">
    <property type="protein sequence ID" value="TMQ54104.1"/>
    <property type="molecule type" value="Genomic_DNA"/>
</dbReference>
<evidence type="ECO:0000256" key="1">
    <source>
        <dbReference type="SAM" id="SignalP"/>
    </source>
</evidence>
<organism evidence="2 3">
    <name type="scientific">Eiseniibacteriota bacterium</name>
    <dbReference type="NCBI Taxonomy" id="2212470"/>
    <lineage>
        <taxon>Bacteria</taxon>
        <taxon>Candidatus Eiseniibacteriota</taxon>
    </lineage>
</organism>
<sequence>MRRRVAALALLLGGLAGLAAPSAAQKATLGGQFRYWAFNNHNDLRDVLGYWAKGPLHVQLEYWDFVRGQDVFRPEIGLHLRDRRRSVTTLQWRHERRRQDRFTLGTDQVLNDRWVARAEVSPIVTPDSTEWVVSGGLDFYWASYSFAQVTVIRDPRGDGLWVVPLRVRLATEANDWVQVTVAPASERTLGWAVDTKVRWLRLGVERNSRFDFTDLDNTIYTIGFELALPRRE</sequence>
<evidence type="ECO:0000313" key="2">
    <source>
        <dbReference type="EMBL" id="TMQ54104.1"/>
    </source>
</evidence>
<evidence type="ECO:0008006" key="4">
    <source>
        <dbReference type="Google" id="ProtNLM"/>
    </source>
</evidence>
<feature type="signal peptide" evidence="1">
    <location>
        <begin position="1"/>
        <end position="19"/>
    </location>
</feature>
<accession>A0A538SS33</accession>
<proteinExistence type="predicted"/>
<protein>
    <recommendedName>
        <fullName evidence="4">DUF2490 domain-containing protein</fullName>
    </recommendedName>
</protein>
<gene>
    <name evidence="2" type="ORF">E6K73_00395</name>
</gene>
<dbReference type="Proteomes" id="UP000320184">
    <property type="component" value="Unassembled WGS sequence"/>
</dbReference>
<evidence type="ECO:0000313" key="3">
    <source>
        <dbReference type="Proteomes" id="UP000320184"/>
    </source>
</evidence>
<feature type="chain" id="PRO_5022006144" description="DUF2490 domain-containing protein" evidence="1">
    <location>
        <begin position="20"/>
        <end position="232"/>
    </location>
</feature>